<dbReference type="SUPFAM" id="SSF47789">
    <property type="entry name" value="C-terminal domain of RNA polymerase alpha subunit"/>
    <property type="match status" value="1"/>
</dbReference>
<comment type="catalytic activity">
    <reaction evidence="10 11">
        <text>RNA(n) + a ribonucleoside 5'-triphosphate = RNA(n+1) + diphosphate</text>
        <dbReference type="Rhea" id="RHEA:21248"/>
        <dbReference type="Rhea" id="RHEA-COMP:14527"/>
        <dbReference type="Rhea" id="RHEA-COMP:17342"/>
        <dbReference type="ChEBI" id="CHEBI:33019"/>
        <dbReference type="ChEBI" id="CHEBI:61557"/>
        <dbReference type="ChEBI" id="CHEBI:140395"/>
        <dbReference type="EC" id="2.7.7.6"/>
    </reaction>
</comment>
<evidence type="ECO:0000256" key="3">
    <source>
        <dbReference type="ARBA" id="ARBA00015972"/>
    </source>
</evidence>
<evidence type="ECO:0000256" key="11">
    <source>
        <dbReference type="HAMAP-Rule" id="MF_00059"/>
    </source>
</evidence>
<dbReference type="InterPro" id="IPR036603">
    <property type="entry name" value="RBP11-like"/>
</dbReference>
<evidence type="ECO:0000259" key="12">
    <source>
        <dbReference type="SMART" id="SM00662"/>
    </source>
</evidence>
<evidence type="ECO:0000256" key="1">
    <source>
        <dbReference type="ARBA" id="ARBA00007123"/>
    </source>
</evidence>
<reference evidence="13" key="1">
    <citation type="journal article" date="2020" name="mSystems">
        <title>Genome- and Community-Level Interaction Insights into Carbon Utilization and Element Cycling Functions of Hydrothermarchaeota in Hydrothermal Sediment.</title>
        <authorList>
            <person name="Zhou Z."/>
            <person name="Liu Y."/>
            <person name="Xu W."/>
            <person name="Pan J."/>
            <person name="Luo Z.H."/>
            <person name="Li M."/>
        </authorList>
    </citation>
    <scope>NUCLEOTIDE SEQUENCE [LARGE SCALE GENOMIC DNA]</scope>
    <source>
        <strain evidence="13">HyVt-76</strain>
    </source>
</reference>
<evidence type="ECO:0000256" key="5">
    <source>
        <dbReference type="ARBA" id="ARBA00022679"/>
    </source>
</evidence>
<comment type="similarity">
    <text evidence="1 11">Belongs to the RNA polymerase alpha chain family.</text>
</comment>
<evidence type="ECO:0000256" key="8">
    <source>
        <dbReference type="ARBA" id="ARBA00032524"/>
    </source>
</evidence>
<feature type="domain" description="DNA-directed RNA polymerase RpoA/D/Rpb3-type" evidence="12">
    <location>
        <begin position="23"/>
        <end position="231"/>
    </location>
</feature>
<dbReference type="NCBIfam" id="TIGR02027">
    <property type="entry name" value="rpoA"/>
    <property type="match status" value="1"/>
</dbReference>
<dbReference type="InterPro" id="IPR011263">
    <property type="entry name" value="DNA-dir_RNA_pol_RpoA/D/Rpb3"/>
</dbReference>
<dbReference type="Pfam" id="PF03118">
    <property type="entry name" value="RNA_pol_A_CTD"/>
    <property type="match status" value="1"/>
</dbReference>
<dbReference type="CDD" id="cd06928">
    <property type="entry name" value="RNAP_alpha_NTD"/>
    <property type="match status" value="1"/>
</dbReference>
<gene>
    <name evidence="11" type="primary">rpoA</name>
    <name evidence="13" type="ORF">ENL21_07040</name>
</gene>
<dbReference type="Pfam" id="PF01000">
    <property type="entry name" value="RNA_pol_A_bac"/>
    <property type="match status" value="1"/>
</dbReference>
<comment type="function">
    <text evidence="11">DNA-dependent RNA polymerase catalyzes the transcription of DNA into RNA using the four ribonucleoside triphosphates as substrates.</text>
</comment>
<dbReference type="InterPro" id="IPR036643">
    <property type="entry name" value="RNApol_insert_sf"/>
</dbReference>
<proteinExistence type="inferred from homology"/>
<keyword evidence="4 11" id="KW-0240">DNA-directed RNA polymerase</keyword>
<dbReference type="SMART" id="SM00662">
    <property type="entry name" value="RPOLD"/>
    <property type="match status" value="1"/>
</dbReference>
<dbReference type="EMBL" id="DRTD01000522">
    <property type="protein sequence ID" value="HHE55520.1"/>
    <property type="molecule type" value="Genomic_DNA"/>
</dbReference>
<dbReference type="GO" id="GO:0000428">
    <property type="term" value="C:DNA-directed RNA polymerase complex"/>
    <property type="evidence" value="ECO:0007669"/>
    <property type="project" value="UniProtKB-KW"/>
</dbReference>
<dbReference type="GO" id="GO:0005737">
    <property type="term" value="C:cytoplasm"/>
    <property type="evidence" value="ECO:0007669"/>
    <property type="project" value="UniProtKB-ARBA"/>
</dbReference>
<dbReference type="Pfam" id="PF01193">
    <property type="entry name" value="RNA_pol_L"/>
    <property type="match status" value="1"/>
</dbReference>
<keyword evidence="7 11" id="KW-0804">Transcription</keyword>
<keyword evidence="6 11" id="KW-0548">Nucleotidyltransferase</keyword>
<dbReference type="Gene3D" id="2.170.120.12">
    <property type="entry name" value="DNA-directed RNA polymerase, insert domain"/>
    <property type="match status" value="1"/>
</dbReference>
<evidence type="ECO:0000256" key="2">
    <source>
        <dbReference type="ARBA" id="ARBA00012418"/>
    </source>
</evidence>
<evidence type="ECO:0000256" key="6">
    <source>
        <dbReference type="ARBA" id="ARBA00022695"/>
    </source>
</evidence>
<accession>A0A7V5H4U3</accession>
<feature type="region of interest" description="Alpha C-terminal domain (alpha-CTD)" evidence="11">
    <location>
        <begin position="250"/>
        <end position="330"/>
    </location>
</feature>
<sequence>MNLSNFQMPEKIEVDDATFSNTFGRFIVQPLEKGYGVTLGNMMRRVLLSSLEGAAITAIKVNDVQHEFSTIEGVYEDLPEIVLNLKQLRVKLLDNAPTKIVLHLKGPMELTGKTIQENSTNLEILNPDLHIATLNENAVLNMELYLGTGRGYNVAEENKNEDMPLGVIPIDSIFSPIMNVKYTVENTRVGQRTDFEKLILDITTDGSVTPDDALTQAAQIIKEHLQIFVNFDIESQEEEKQEIDEETLRIRKLLKMSVDELELSVRSHNCLKAANIKTIADLVSRDEQEMLKFKNFGRKSLNELSKILEERGLQFGMDIEKYLKPEESKK</sequence>
<dbReference type="InterPro" id="IPR011260">
    <property type="entry name" value="RNAP_asu_C"/>
</dbReference>
<evidence type="ECO:0000256" key="10">
    <source>
        <dbReference type="ARBA" id="ARBA00048552"/>
    </source>
</evidence>
<dbReference type="NCBIfam" id="NF003519">
    <property type="entry name" value="PRK05182.2-5"/>
    <property type="match status" value="1"/>
</dbReference>
<dbReference type="FunFam" id="2.170.120.12:FF:000001">
    <property type="entry name" value="DNA-directed RNA polymerase subunit alpha"/>
    <property type="match status" value="1"/>
</dbReference>
<dbReference type="InterPro" id="IPR011773">
    <property type="entry name" value="DNA-dir_RpoA"/>
</dbReference>
<dbReference type="Gene3D" id="3.30.1360.10">
    <property type="entry name" value="RNA polymerase, RBP11-like subunit"/>
    <property type="match status" value="1"/>
</dbReference>
<dbReference type="GO" id="GO:0046983">
    <property type="term" value="F:protein dimerization activity"/>
    <property type="evidence" value="ECO:0007669"/>
    <property type="project" value="InterPro"/>
</dbReference>
<dbReference type="Gene3D" id="1.10.150.20">
    <property type="entry name" value="5' to 3' exonuclease, C-terminal subdomain"/>
    <property type="match status" value="1"/>
</dbReference>
<dbReference type="EC" id="2.7.7.6" evidence="2 11"/>
<dbReference type="Proteomes" id="UP000886111">
    <property type="component" value="Unassembled WGS sequence"/>
</dbReference>
<comment type="subunit">
    <text evidence="11">Homodimer. The RNAP catalytic core consists of 2 alpha, 1 beta, 1 beta' and 1 omega subunit. When a sigma factor is associated with the core the holoenzyme is formed, which can initiate transcription.</text>
</comment>
<evidence type="ECO:0000256" key="4">
    <source>
        <dbReference type="ARBA" id="ARBA00022478"/>
    </source>
</evidence>
<dbReference type="SUPFAM" id="SSF56553">
    <property type="entry name" value="Insert subdomain of RNA polymerase alpha subunit"/>
    <property type="match status" value="1"/>
</dbReference>
<dbReference type="HAMAP" id="MF_00059">
    <property type="entry name" value="RNApol_bact_RpoA"/>
    <property type="match status" value="1"/>
</dbReference>
<dbReference type="AlphaFoldDB" id="A0A7V5H4U3"/>
<protein>
    <recommendedName>
        <fullName evidence="3 11">DNA-directed RNA polymerase subunit alpha</fullName>
        <shortName evidence="11">RNAP subunit alpha</shortName>
        <ecNumber evidence="2 11">2.7.7.6</ecNumber>
    </recommendedName>
    <alternativeName>
        <fullName evidence="9 11">RNA polymerase subunit alpha</fullName>
    </alternativeName>
    <alternativeName>
        <fullName evidence="8 11">Transcriptase subunit alpha</fullName>
    </alternativeName>
</protein>
<name>A0A7V5H4U3_CALAY</name>
<comment type="caution">
    <text evidence="13">The sequence shown here is derived from an EMBL/GenBank/DDBJ whole genome shotgun (WGS) entry which is preliminary data.</text>
</comment>
<keyword evidence="5 11" id="KW-0808">Transferase</keyword>
<evidence type="ECO:0000313" key="13">
    <source>
        <dbReference type="EMBL" id="HHE55520.1"/>
    </source>
</evidence>
<dbReference type="InterPro" id="IPR011262">
    <property type="entry name" value="DNA-dir_RNA_pol_insert"/>
</dbReference>
<dbReference type="GO" id="GO:0006351">
    <property type="term" value="P:DNA-templated transcription"/>
    <property type="evidence" value="ECO:0007669"/>
    <property type="project" value="UniProtKB-UniRule"/>
</dbReference>
<dbReference type="SUPFAM" id="SSF55257">
    <property type="entry name" value="RBP11-like subunits of RNA polymerase"/>
    <property type="match status" value="1"/>
</dbReference>
<evidence type="ECO:0000256" key="7">
    <source>
        <dbReference type="ARBA" id="ARBA00023163"/>
    </source>
</evidence>
<evidence type="ECO:0000256" key="9">
    <source>
        <dbReference type="ARBA" id="ARBA00033070"/>
    </source>
</evidence>
<dbReference type="GO" id="GO:0003899">
    <property type="term" value="F:DNA-directed RNA polymerase activity"/>
    <property type="evidence" value="ECO:0007669"/>
    <property type="project" value="UniProtKB-UniRule"/>
</dbReference>
<comment type="domain">
    <text evidence="11">The N-terminal domain is essential for RNAP assembly and basal transcription, whereas the C-terminal domain is involved in interaction with transcriptional regulators and with upstream promoter elements.</text>
</comment>
<dbReference type="GO" id="GO:0003677">
    <property type="term" value="F:DNA binding"/>
    <property type="evidence" value="ECO:0007669"/>
    <property type="project" value="UniProtKB-UniRule"/>
</dbReference>
<organism evidence="13">
    <name type="scientific">Caldithrix abyssi</name>
    <dbReference type="NCBI Taxonomy" id="187145"/>
    <lineage>
        <taxon>Bacteria</taxon>
        <taxon>Pseudomonadati</taxon>
        <taxon>Calditrichota</taxon>
        <taxon>Calditrichia</taxon>
        <taxon>Calditrichales</taxon>
        <taxon>Calditrichaceae</taxon>
        <taxon>Caldithrix</taxon>
    </lineage>
</organism>
<dbReference type="NCBIfam" id="NF003513">
    <property type="entry name" value="PRK05182.1-2"/>
    <property type="match status" value="1"/>
</dbReference>
<feature type="region of interest" description="Alpha N-terminal domain (alpha-NTD)" evidence="11">
    <location>
        <begin position="1"/>
        <end position="232"/>
    </location>
</feature>